<feature type="compositionally biased region" description="Polar residues" evidence="1">
    <location>
        <begin position="117"/>
        <end position="133"/>
    </location>
</feature>
<organism evidence="2 3">
    <name type="scientific">Rhizopogon vesiculosus</name>
    <dbReference type="NCBI Taxonomy" id="180088"/>
    <lineage>
        <taxon>Eukaryota</taxon>
        <taxon>Fungi</taxon>
        <taxon>Dikarya</taxon>
        <taxon>Basidiomycota</taxon>
        <taxon>Agaricomycotina</taxon>
        <taxon>Agaricomycetes</taxon>
        <taxon>Agaricomycetidae</taxon>
        <taxon>Boletales</taxon>
        <taxon>Suillineae</taxon>
        <taxon>Rhizopogonaceae</taxon>
        <taxon>Rhizopogon</taxon>
    </lineage>
</organism>
<protein>
    <submittedName>
        <fullName evidence="2">Uncharacterized protein</fullName>
    </submittedName>
</protein>
<reference evidence="2 3" key="1">
    <citation type="submission" date="2016-03" db="EMBL/GenBank/DDBJ databases">
        <title>Comparative genomics of the ectomycorrhizal sister species Rhizopogon vinicolor and Rhizopogon vesiculosus (Basidiomycota: Boletales) reveals a divergence of the mating type B locus.</title>
        <authorList>
            <person name="Mujic A.B."/>
            <person name="Kuo A."/>
            <person name="Tritt A."/>
            <person name="Lipzen A."/>
            <person name="Chen C."/>
            <person name="Johnson J."/>
            <person name="Sharma A."/>
            <person name="Barry K."/>
            <person name="Grigoriev I.V."/>
            <person name="Spatafora J.W."/>
        </authorList>
    </citation>
    <scope>NUCLEOTIDE SEQUENCE [LARGE SCALE GENOMIC DNA]</scope>
    <source>
        <strain evidence="2 3">AM-OR11-056</strain>
    </source>
</reference>
<feature type="region of interest" description="Disordered" evidence="1">
    <location>
        <begin position="83"/>
        <end position="167"/>
    </location>
</feature>
<dbReference type="Proteomes" id="UP000183567">
    <property type="component" value="Unassembled WGS sequence"/>
</dbReference>
<dbReference type="EMBL" id="LVVM01006353">
    <property type="protein sequence ID" value="OJA08238.1"/>
    <property type="molecule type" value="Genomic_DNA"/>
</dbReference>
<dbReference type="OrthoDB" id="18487at2759"/>
<accession>A0A1J8PG79</accession>
<proteinExistence type="predicted"/>
<evidence type="ECO:0000313" key="2">
    <source>
        <dbReference type="EMBL" id="OJA08238.1"/>
    </source>
</evidence>
<name>A0A1J8PG79_9AGAM</name>
<gene>
    <name evidence="2" type="ORF">AZE42_09017</name>
</gene>
<keyword evidence="3" id="KW-1185">Reference proteome</keyword>
<comment type="caution">
    <text evidence="2">The sequence shown here is derived from an EMBL/GenBank/DDBJ whole genome shotgun (WGS) entry which is preliminary data.</text>
</comment>
<evidence type="ECO:0000256" key="1">
    <source>
        <dbReference type="SAM" id="MobiDB-lite"/>
    </source>
</evidence>
<feature type="compositionally biased region" description="Low complexity" evidence="1">
    <location>
        <begin position="93"/>
        <end position="103"/>
    </location>
</feature>
<feature type="compositionally biased region" description="Polar residues" evidence="1">
    <location>
        <begin position="146"/>
        <end position="167"/>
    </location>
</feature>
<dbReference type="STRING" id="180088.A0A1J8PG79"/>
<dbReference type="AlphaFoldDB" id="A0A1J8PG79"/>
<evidence type="ECO:0000313" key="3">
    <source>
        <dbReference type="Proteomes" id="UP000183567"/>
    </source>
</evidence>
<sequence length="167" mass="18824">MALGCAFIFVAFLYCWRRRARKQRAKDTAAFASAKALPHKNSWRWRLARFGAKLFGHSRREPLPESEEIALWKLRAAEEARHHSEMEKLIGGSSRSPSPLPSLHHYKRRGSHDYSDAHSSGRLSAGSMYSQVTGMPRTGPEPRQPVKTNPLTSRFSTTTLGSSKISF</sequence>